<comment type="similarity">
    <text evidence="3 18">Belongs to the complex I subunit 2 family.</text>
</comment>
<geneLocation type="mitochondrion" evidence="20"/>
<dbReference type="InterPro" id="IPR003917">
    <property type="entry name" value="NADH_UbQ_OxRdtase_chain2"/>
</dbReference>
<evidence type="ECO:0000256" key="18">
    <source>
        <dbReference type="RuleBase" id="RU003403"/>
    </source>
</evidence>
<dbReference type="EC" id="7.1.1.2" evidence="4 18"/>
<evidence type="ECO:0000256" key="3">
    <source>
        <dbReference type="ARBA" id="ARBA00007012"/>
    </source>
</evidence>
<dbReference type="AlphaFoldDB" id="A0A4D6X458"/>
<dbReference type="InterPro" id="IPR050175">
    <property type="entry name" value="Complex_I_Subunit_2"/>
</dbReference>
<keyword evidence="8 18" id="KW-0812">Transmembrane</keyword>
<keyword evidence="10 18" id="KW-1278">Translocase</keyword>
<sequence length="329" mass="38508">MKKSKWLFLPLMMMSTMITISSNNWISMWMGLELNMMFFIPLMMKDINKSSSEASMMYFFTQSTSSIIMLMMMTINTYNYYINNMTINLIITISLLIKLGAAPFHLWMPEIMSKMKWSKCIILMTWQKVAPLMLISNSQMNELLINLSIFLSIIIGSIGGINQTSLRKMMSYSSINHLGWMLTINKSMNSWIIYLAIYSIMVLMICYTFMKYKLYFINQINNINMTMMDKTSMFMMMLSMGGLPPFIGFLPKWITIQCMINEKQFLLITVMILFSLITLMYYMRIMTSLMLTFSTSIKWVTIKSNKMMTLLIIMINTSLPLILMMDLFS</sequence>
<evidence type="ECO:0000256" key="17">
    <source>
        <dbReference type="ARBA" id="ARBA00049551"/>
    </source>
</evidence>
<dbReference type="PANTHER" id="PTHR46552">
    <property type="entry name" value="NADH-UBIQUINONE OXIDOREDUCTASE CHAIN 2"/>
    <property type="match status" value="1"/>
</dbReference>
<feature type="transmembrane region" description="Helical" evidence="18">
    <location>
        <begin position="143"/>
        <end position="161"/>
    </location>
</feature>
<dbReference type="EMBL" id="MF497717">
    <property type="protein sequence ID" value="QCI09300.1"/>
    <property type="molecule type" value="Genomic_DNA"/>
</dbReference>
<dbReference type="GO" id="GO:0005743">
    <property type="term" value="C:mitochondrial inner membrane"/>
    <property type="evidence" value="ECO:0007669"/>
    <property type="project" value="UniProtKB-SubCell"/>
</dbReference>
<feature type="transmembrane region" description="Helical" evidence="18">
    <location>
        <begin position="232"/>
        <end position="253"/>
    </location>
</feature>
<evidence type="ECO:0000256" key="15">
    <source>
        <dbReference type="ARBA" id="ARBA00023128"/>
    </source>
</evidence>
<evidence type="ECO:0000256" key="5">
    <source>
        <dbReference type="ARBA" id="ARBA00021008"/>
    </source>
</evidence>
<feature type="domain" description="NADH:quinone oxidoreductase/Mrp antiporter transmembrane" evidence="19">
    <location>
        <begin position="22"/>
        <end position="278"/>
    </location>
</feature>
<feature type="transmembrane region" description="Helical" evidence="18">
    <location>
        <begin position="56"/>
        <end position="75"/>
    </location>
</feature>
<dbReference type="GO" id="GO:0008137">
    <property type="term" value="F:NADH dehydrogenase (ubiquinone) activity"/>
    <property type="evidence" value="ECO:0007669"/>
    <property type="project" value="UniProtKB-EC"/>
</dbReference>
<name>A0A4D6X458_9HEMI</name>
<keyword evidence="16 18" id="KW-0472">Membrane</keyword>
<keyword evidence="13 18" id="KW-0520">NAD</keyword>
<keyword evidence="12 18" id="KW-1133">Transmembrane helix</keyword>
<dbReference type="PRINTS" id="PR01436">
    <property type="entry name" value="NADHDHGNASE2"/>
</dbReference>
<evidence type="ECO:0000256" key="14">
    <source>
        <dbReference type="ARBA" id="ARBA00023075"/>
    </source>
</evidence>
<evidence type="ECO:0000256" key="6">
    <source>
        <dbReference type="ARBA" id="ARBA00022448"/>
    </source>
</evidence>
<evidence type="ECO:0000256" key="11">
    <source>
        <dbReference type="ARBA" id="ARBA00022982"/>
    </source>
</evidence>
<evidence type="ECO:0000256" key="4">
    <source>
        <dbReference type="ARBA" id="ARBA00012944"/>
    </source>
</evidence>
<keyword evidence="11 18" id="KW-0249">Electron transport</keyword>
<dbReference type="Pfam" id="PF00361">
    <property type="entry name" value="Proton_antipo_M"/>
    <property type="match status" value="1"/>
</dbReference>
<dbReference type="PANTHER" id="PTHR46552:SF1">
    <property type="entry name" value="NADH-UBIQUINONE OXIDOREDUCTASE CHAIN 2"/>
    <property type="match status" value="1"/>
</dbReference>
<keyword evidence="6" id="KW-0813">Transport</keyword>
<evidence type="ECO:0000259" key="19">
    <source>
        <dbReference type="Pfam" id="PF00361"/>
    </source>
</evidence>
<feature type="transmembrane region" description="Helical" evidence="18">
    <location>
        <begin position="28"/>
        <end position="44"/>
    </location>
</feature>
<dbReference type="GO" id="GO:0006120">
    <property type="term" value="P:mitochondrial electron transport, NADH to ubiquinone"/>
    <property type="evidence" value="ECO:0007669"/>
    <property type="project" value="InterPro"/>
</dbReference>
<evidence type="ECO:0000313" key="20">
    <source>
        <dbReference type="EMBL" id="QCI09300.1"/>
    </source>
</evidence>
<comment type="function">
    <text evidence="1">Core subunit of the mitochondrial membrane respiratory chain NADH dehydrogenase (Complex I) that is believed to belong to the minimal assembly required for catalysis. Complex I functions in the transfer of electrons from NADH to the respiratory chain. The immediate electron acceptor for the enzyme is believed to be ubiquinone.</text>
</comment>
<dbReference type="InterPro" id="IPR001750">
    <property type="entry name" value="ND/Mrp_TM"/>
</dbReference>
<accession>A0A4D6X458</accession>
<reference evidence="20" key="1">
    <citation type="journal article" date="2019" name="Syst. Entomol.">
        <title>Higher level phylogeny and evolutionary history of Pentatomomorpha (Hemiptera: Heteroptera) inferred from mitochondrial genome sequences.</title>
        <authorList>
            <person name="Liu Y."/>
            <person name="Li H."/>
            <person name="Song F."/>
            <person name="Zhao Y."/>
            <person name="Wilson J.J."/>
            <person name="Cai W."/>
        </authorList>
    </citation>
    <scope>NUCLEOTIDE SEQUENCE</scope>
</reference>
<keyword evidence="14 18" id="KW-0830">Ubiquinone</keyword>
<feature type="transmembrane region" description="Helical" evidence="18">
    <location>
        <begin position="191"/>
        <end position="212"/>
    </location>
</feature>
<feature type="transmembrane region" description="Helical" evidence="18">
    <location>
        <begin position="87"/>
        <end position="108"/>
    </location>
</feature>
<evidence type="ECO:0000256" key="1">
    <source>
        <dbReference type="ARBA" id="ARBA00003257"/>
    </source>
</evidence>
<evidence type="ECO:0000256" key="16">
    <source>
        <dbReference type="ARBA" id="ARBA00023136"/>
    </source>
</evidence>
<evidence type="ECO:0000256" key="12">
    <source>
        <dbReference type="ARBA" id="ARBA00022989"/>
    </source>
</evidence>
<keyword evidence="15 18" id="KW-0496">Mitochondrion</keyword>
<evidence type="ECO:0000256" key="10">
    <source>
        <dbReference type="ARBA" id="ARBA00022967"/>
    </source>
</evidence>
<gene>
    <name evidence="20" type="primary">ND2</name>
</gene>
<proteinExistence type="inferred from homology"/>
<keyword evidence="9 18" id="KW-0999">Mitochondrion inner membrane</keyword>
<evidence type="ECO:0000256" key="7">
    <source>
        <dbReference type="ARBA" id="ARBA00022660"/>
    </source>
</evidence>
<feature type="transmembrane region" description="Helical" evidence="18">
    <location>
        <begin position="307"/>
        <end position="328"/>
    </location>
</feature>
<organism evidence="20">
    <name type="scientific">Caystrus obscurus</name>
    <dbReference type="NCBI Taxonomy" id="2575667"/>
    <lineage>
        <taxon>Eukaryota</taxon>
        <taxon>Metazoa</taxon>
        <taxon>Ecdysozoa</taxon>
        <taxon>Arthropoda</taxon>
        <taxon>Hexapoda</taxon>
        <taxon>Insecta</taxon>
        <taxon>Pterygota</taxon>
        <taxon>Neoptera</taxon>
        <taxon>Paraneoptera</taxon>
        <taxon>Hemiptera</taxon>
        <taxon>Heteroptera</taxon>
        <taxon>Panheteroptera</taxon>
        <taxon>Pentatomomorpha</taxon>
        <taxon>Pentatomoidea</taxon>
        <taxon>Pentatomidae</taxon>
        <taxon>Pentatominae</taxon>
        <taxon>Caystrus</taxon>
    </lineage>
</organism>
<keyword evidence="7 18" id="KW-0679">Respiratory chain</keyword>
<protein>
    <recommendedName>
        <fullName evidence="5 18">NADH-ubiquinone oxidoreductase chain 2</fullName>
        <ecNumber evidence="4 18">7.1.1.2</ecNumber>
    </recommendedName>
</protein>
<feature type="transmembrane region" description="Helical" evidence="18">
    <location>
        <begin position="265"/>
        <end position="287"/>
    </location>
</feature>
<evidence type="ECO:0000256" key="8">
    <source>
        <dbReference type="ARBA" id="ARBA00022692"/>
    </source>
</evidence>
<comment type="subcellular location">
    <subcellularLocation>
        <location evidence="2 18">Mitochondrion inner membrane</location>
        <topology evidence="2 18">Multi-pass membrane protein</topology>
    </subcellularLocation>
</comment>
<comment type="function">
    <text evidence="18">Core subunit of the mitochondrial membrane respiratory chain NADH dehydrogenase (Complex I) which catalyzes electron transfer from NADH through the respiratory chain, using ubiquinone as an electron acceptor. Essential for the catalytic activity and assembly of complex I.</text>
</comment>
<evidence type="ECO:0000256" key="13">
    <source>
        <dbReference type="ARBA" id="ARBA00023027"/>
    </source>
</evidence>
<evidence type="ECO:0000256" key="9">
    <source>
        <dbReference type="ARBA" id="ARBA00022792"/>
    </source>
</evidence>
<evidence type="ECO:0000256" key="2">
    <source>
        <dbReference type="ARBA" id="ARBA00004448"/>
    </source>
</evidence>
<comment type="catalytic activity">
    <reaction evidence="17 18">
        <text>a ubiquinone + NADH + 5 H(+)(in) = a ubiquinol + NAD(+) + 4 H(+)(out)</text>
        <dbReference type="Rhea" id="RHEA:29091"/>
        <dbReference type="Rhea" id="RHEA-COMP:9565"/>
        <dbReference type="Rhea" id="RHEA-COMP:9566"/>
        <dbReference type="ChEBI" id="CHEBI:15378"/>
        <dbReference type="ChEBI" id="CHEBI:16389"/>
        <dbReference type="ChEBI" id="CHEBI:17976"/>
        <dbReference type="ChEBI" id="CHEBI:57540"/>
        <dbReference type="ChEBI" id="CHEBI:57945"/>
        <dbReference type="EC" id="7.1.1.2"/>
    </reaction>
</comment>